<proteinExistence type="predicted"/>
<evidence type="ECO:0000256" key="1">
    <source>
        <dbReference type="SAM" id="MobiDB-lite"/>
    </source>
</evidence>
<feature type="chain" id="PRO_5011575883" description="Phytase-like domain-containing protein" evidence="2">
    <location>
        <begin position="21"/>
        <end position="367"/>
    </location>
</feature>
<sequence>MRRAGLGALSLAFAAAAAIAAAPAPAPARTAEAPDLLAAAATSPAGAPGEAAGLAPQAAPPPAPRPRRAGAPATAWAAIEVEARPLAWAARGAVGLRVTGAFVLTSDDPRFGGLSGVVVEPDGSGVVFVSDRGLLVKARLNRRDGALAGLVAAEAAQPPGPDGAPRPWGADDAEALTRLPDGALAVAFEGPSRIWRLPGDGAAAGRSVEIDAPPAFAALQRNSGLEALAAGPDGALYAIPERSGALERPFPVHRRAPSGAWSVGALPRAAPFLVTDAAIEPEGRTLYVLERDFALLSGGFSWRVRAADLSDWPMLAPRTVLTVNGGVDNMEGLSVWRDAGGATRLLIVADDNFQPLQRTLLLELALD</sequence>
<protein>
    <recommendedName>
        <fullName evidence="3">Phytase-like domain-containing protein</fullName>
    </recommendedName>
</protein>
<gene>
    <name evidence="4" type="ORF">SAMN05444370_10591</name>
</gene>
<accession>A0A1H4BAE4</accession>
<feature type="domain" description="Phytase-like" evidence="3">
    <location>
        <begin position="110"/>
        <end position="353"/>
    </location>
</feature>
<dbReference type="SUPFAM" id="SSF50956">
    <property type="entry name" value="Thermostable phytase (3-phytase)"/>
    <property type="match status" value="1"/>
</dbReference>
<evidence type="ECO:0000259" key="3">
    <source>
        <dbReference type="Pfam" id="PF13449"/>
    </source>
</evidence>
<evidence type="ECO:0000256" key="2">
    <source>
        <dbReference type="SAM" id="SignalP"/>
    </source>
</evidence>
<keyword evidence="2" id="KW-0732">Signal</keyword>
<dbReference type="Proteomes" id="UP000198703">
    <property type="component" value="Unassembled WGS sequence"/>
</dbReference>
<keyword evidence="5" id="KW-1185">Reference proteome</keyword>
<feature type="compositionally biased region" description="Low complexity" evidence="1">
    <location>
        <begin position="41"/>
        <end position="57"/>
    </location>
</feature>
<organism evidence="4 5">
    <name type="scientific">Rubrimonas cliftonensis</name>
    <dbReference type="NCBI Taxonomy" id="89524"/>
    <lineage>
        <taxon>Bacteria</taxon>
        <taxon>Pseudomonadati</taxon>
        <taxon>Pseudomonadota</taxon>
        <taxon>Alphaproteobacteria</taxon>
        <taxon>Rhodobacterales</taxon>
        <taxon>Paracoccaceae</taxon>
        <taxon>Rubrimonas</taxon>
    </lineage>
</organism>
<dbReference type="InterPro" id="IPR014567">
    <property type="entry name" value="UCP031900"/>
</dbReference>
<dbReference type="Pfam" id="PF13449">
    <property type="entry name" value="Phytase-like"/>
    <property type="match status" value="1"/>
</dbReference>
<dbReference type="OrthoDB" id="9798693at2"/>
<evidence type="ECO:0000313" key="4">
    <source>
        <dbReference type="EMBL" id="SEA44812.1"/>
    </source>
</evidence>
<dbReference type="InterPro" id="IPR027372">
    <property type="entry name" value="Phytase-like_dom"/>
</dbReference>
<dbReference type="EMBL" id="FNQM01000005">
    <property type="protein sequence ID" value="SEA44812.1"/>
    <property type="molecule type" value="Genomic_DNA"/>
</dbReference>
<dbReference type="PIRSF" id="PIRSF031900">
    <property type="entry name" value="UCP031900"/>
    <property type="match status" value="1"/>
</dbReference>
<evidence type="ECO:0000313" key="5">
    <source>
        <dbReference type="Proteomes" id="UP000198703"/>
    </source>
</evidence>
<feature type="signal peptide" evidence="2">
    <location>
        <begin position="1"/>
        <end position="20"/>
    </location>
</feature>
<feature type="region of interest" description="Disordered" evidence="1">
    <location>
        <begin position="41"/>
        <end position="71"/>
    </location>
</feature>
<dbReference type="STRING" id="89524.SAMN05444370_10591"/>
<dbReference type="RefSeq" id="WP_139284034.1">
    <property type="nucleotide sequence ID" value="NZ_FNQM01000005.1"/>
</dbReference>
<dbReference type="AlphaFoldDB" id="A0A1H4BAE4"/>
<name>A0A1H4BAE4_9RHOB</name>
<reference evidence="4 5" key="1">
    <citation type="submission" date="2016-10" db="EMBL/GenBank/DDBJ databases">
        <authorList>
            <person name="de Groot N.N."/>
        </authorList>
    </citation>
    <scope>NUCLEOTIDE SEQUENCE [LARGE SCALE GENOMIC DNA]</scope>
    <source>
        <strain evidence="4 5">DSM 15345</strain>
    </source>
</reference>